<comment type="similarity">
    <text evidence="1">Belongs to the aldo/keto reductase family.</text>
</comment>
<dbReference type="InterPro" id="IPR036812">
    <property type="entry name" value="NAD(P)_OxRdtase_dom_sf"/>
</dbReference>
<dbReference type="SUPFAM" id="SSF51430">
    <property type="entry name" value="NAD(P)-linked oxidoreductase"/>
    <property type="match status" value="1"/>
</dbReference>
<dbReference type="PROSITE" id="PS00798">
    <property type="entry name" value="ALDOKETO_REDUCTASE_1"/>
    <property type="match status" value="1"/>
</dbReference>
<dbReference type="InterPro" id="IPR020471">
    <property type="entry name" value="AKR"/>
</dbReference>
<evidence type="ECO:0000313" key="5">
    <source>
        <dbReference type="EMBL" id="MBE7366192.1"/>
    </source>
</evidence>
<evidence type="ECO:0000256" key="3">
    <source>
        <dbReference type="ARBA" id="ARBA00023002"/>
    </source>
</evidence>
<comment type="caution">
    <text evidence="5">The sequence shown here is derived from an EMBL/GenBank/DDBJ whole genome shotgun (WGS) entry which is preliminary data.</text>
</comment>
<reference evidence="5 6" key="1">
    <citation type="submission" date="2020-10" db="EMBL/GenBank/DDBJ databases">
        <title>Ramlibacter sp. HM2 16S ribosomal RNA gene Genome sequencing and assembly.</title>
        <authorList>
            <person name="Kang M."/>
        </authorList>
    </citation>
    <scope>NUCLEOTIDE SEQUENCE [LARGE SCALE GENOMIC DNA]</scope>
    <source>
        <strain evidence="5 6">HM2</strain>
    </source>
</reference>
<dbReference type="Proteomes" id="UP000806285">
    <property type="component" value="Unassembled WGS sequence"/>
</dbReference>
<dbReference type="PROSITE" id="PS00063">
    <property type="entry name" value="ALDOKETO_REDUCTASE_3"/>
    <property type="match status" value="1"/>
</dbReference>
<name>A0ABR9RY72_9BURK</name>
<dbReference type="EMBL" id="JADDIV010000001">
    <property type="protein sequence ID" value="MBE7366192.1"/>
    <property type="molecule type" value="Genomic_DNA"/>
</dbReference>
<dbReference type="Pfam" id="PF00248">
    <property type="entry name" value="Aldo_ket_red"/>
    <property type="match status" value="1"/>
</dbReference>
<organism evidence="5 6">
    <name type="scientific">Ramlibacter pallidus</name>
    <dbReference type="NCBI Taxonomy" id="2780087"/>
    <lineage>
        <taxon>Bacteria</taxon>
        <taxon>Pseudomonadati</taxon>
        <taxon>Pseudomonadota</taxon>
        <taxon>Betaproteobacteria</taxon>
        <taxon>Burkholderiales</taxon>
        <taxon>Comamonadaceae</taxon>
        <taxon>Ramlibacter</taxon>
    </lineage>
</organism>
<dbReference type="PANTHER" id="PTHR43827">
    <property type="entry name" value="2,5-DIKETO-D-GLUCONIC ACID REDUCTASE"/>
    <property type="match status" value="1"/>
</dbReference>
<sequence>MPAGASPQPRIALADGQQIPQVGLGVWQTPNDAAVDVVRTALQHGYRHVDTAAVYGNEEGVGAGLRAAGLPRAEVFVTTKVWSEDQGFDRALRAIDASLQRLQLDAVDLCLIHWPAPHRGLFVDTWKALVRAREEGRVRSIGVSNFEVEHLDRIVGETGVLPVLNQVELHPRFQQRRLREAHAERGIRTESWSPLGQGQLLSDPAIVRVAAIHRRTPAQVIIRWHVESGLIVIPKSVTPSRIRENLDVFGFTLDAEDLAAMAALDDPGGRIGPDPMRARF</sequence>
<dbReference type="RefSeq" id="WP_193674822.1">
    <property type="nucleotide sequence ID" value="NZ_JADDIV010000001.1"/>
</dbReference>
<proteinExistence type="inferred from homology"/>
<dbReference type="PROSITE" id="PS00062">
    <property type="entry name" value="ALDOKETO_REDUCTASE_2"/>
    <property type="match status" value="1"/>
</dbReference>
<dbReference type="InterPro" id="IPR023210">
    <property type="entry name" value="NADP_OxRdtase_dom"/>
</dbReference>
<evidence type="ECO:0000259" key="4">
    <source>
        <dbReference type="Pfam" id="PF00248"/>
    </source>
</evidence>
<keyword evidence="2" id="KW-0521">NADP</keyword>
<protein>
    <submittedName>
        <fullName evidence="5">Aldo/keto reductase</fullName>
    </submittedName>
</protein>
<dbReference type="PIRSF" id="PIRSF000097">
    <property type="entry name" value="AKR"/>
    <property type="match status" value="1"/>
</dbReference>
<evidence type="ECO:0000256" key="1">
    <source>
        <dbReference type="ARBA" id="ARBA00007905"/>
    </source>
</evidence>
<keyword evidence="3" id="KW-0560">Oxidoreductase</keyword>
<dbReference type="InterPro" id="IPR018170">
    <property type="entry name" value="Aldo/ket_reductase_CS"/>
</dbReference>
<feature type="domain" description="NADP-dependent oxidoreductase" evidence="4">
    <location>
        <begin position="23"/>
        <end position="265"/>
    </location>
</feature>
<gene>
    <name evidence="5" type="ORF">IM787_01305</name>
</gene>
<accession>A0ABR9RY72</accession>
<dbReference type="Gene3D" id="3.20.20.100">
    <property type="entry name" value="NADP-dependent oxidoreductase domain"/>
    <property type="match status" value="1"/>
</dbReference>
<keyword evidence="6" id="KW-1185">Reference proteome</keyword>
<dbReference type="PANTHER" id="PTHR43827:SF3">
    <property type="entry name" value="NADP-DEPENDENT OXIDOREDUCTASE DOMAIN-CONTAINING PROTEIN"/>
    <property type="match status" value="1"/>
</dbReference>
<evidence type="ECO:0000256" key="2">
    <source>
        <dbReference type="ARBA" id="ARBA00022857"/>
    </source>
</evidence>
<evidence type="ECO:0000313" key="6">
    <source>
        <dbReference type="Proteomes" id="UP000806285"/>
    </source>
</evidence>
<dbReference type="PRINTS" id="PR00069">
    <property type="entry name" value="ALDKETRDTASE"/>
</dbReference>